<dbReference type="GO" id="GO:0004252">
    <property type="term" value="F:serine-type endopeptidase activity"/>
    <property type="evidence" value="ECO:0007669"/>
    <property type="project" value="InterPro"/>
</dbReference>
<keyword evidence="4" id="KW-0378">Hydrolase</keyword>
<dbReference type="Gene3D" id="2.40.10.10">
    <property type="entry name" value="Trypsin-like serine proteases"/>
    <property type="match status" value="1"/>
</dbReference>
<evidence type="ECO:0000256" key="6">
    <source>
        <dbReference type="ARBA" id="ARBA00023145"/>
    </source>
</evidence>
<name>A0A7K5YT86_9AVES</name>
<dbReference type="EMBL" id="VYZE01000572">
    <property type="protein sequence ID" value="NWU67926.1"/>
    <property type="molecule type" value="Genomic_DNA"/>
</dbReference>
<protein>
    <submittedName>
        <fullName evidence="9">CTRB1 protein</fullName>
    </submittedName>
</protein>
<evidence type="ECO:0000256" key="7">
    <source>
        <dbReference type="ARBA" id="ARBA00023157"/>
    </source>
</evidence>
<dbReference type="OrthoDB" id="546450at2759"/>
<dbReference type="GO" id="GO:0006508">
    <property type="term" value="P:proteolysis"/>
    <property type="evidence" value="ECO:0007669"/>
    <property type="project" value="UniProtKB-KW"/>
</dbReference>
<evidence type="ECO:0000256" key="5">
    <source>
        <dbReference type="ARBA" id="ARBA00022825"/>
    </source>
</evidence>
<evidence type="ECO:0000256" key="4">
    <source>
        <dbReference type="ARBA" id="ARBA00022801"/>
    </source>
</evidence>
<sequence>EEELAAQFQQAEMSLLSHKDCVNDWGQNVEETNTCGRAVTAAFCMIDSGWLLICVTDGHCKLVGTASWGRDKCQSLSVYTRVSAYRHWISPVTN</sequence>
<dbReference type="PANTHER" id="PTHR24250">
    <property type="entry name" value="CHYMOTRYPSIN-RELATED"/>
    <property type="match status" value="1"/>
</dbReference>
<comment type="caution">
    <text evidence="9">The sequence shown here is derived from an EMBL/GenBank/DDBJ whole genome shotgun (WGS) entry which is preliminary data.</text>
</comment>
<accession>A0A7K5YT86</accession>
<evidence type="ECO:0000256" key="2">
    <source>
        <dbReference type="ARBA" id="ARBA00022525"/>
    </source>
</evidence>
<evidence type="ECO:0000313" key="10">
    <source>
        <dbReference type="Proteomes" id="UP000522270"/>
    </source>
</evidence>
<dbReference type="GO" id="GO:0005576">
    <property type="term" value="C:extracellular region"/>
    <property type="evidence" value="ECO:0007669"/>
    <property type="project" value="UniProtKB-SubCell"/>
</dbReference>
<reference evidence="9 10" key="1">
    <citation type="submission" date="2019-09" db="EMBL/GenBank/DDBJ databases">
        <title>Bird 10,000 Genomes (B10K) Project - Family phase.</title>
        <authorList>
            <person name="Zhang G."/>
        </authorList>
    </citation>
    <scope>NUCLEOTIDE SEQUENCE [LARGE SCALE GENOMIC DNA]</scope>
    <source>
        <strain evidence="9">B10K-DU-027-49</strain>
        <tissue evidence="9">Muscle</tissue>
    </source>
</reference>
<dbReference type="AlphaFoldDB" id="A0A7K5YT86"/>
<evidence type="ECO:0000256" key="3">
    <source>
        <dbReference type="ARBA" id="ARBA00022670"/>
    </source>
</evidence>
<dbReference type="PANTHER" id="PTHR24250:SF65">
    <property type="entry name" value="CHYMOTRYPSINOGEN B"/>
    <property type="match status" value="1"/>
</dbReference>
<evidence type="ECO:0000313" key="9">
    <source>
        <dbReference type="EMBL" id="NWU67926.1"/>
    </source>
</evidence>
<dbReference type="Pfam" id="PF00089">
    <property type="entry name" value="Trypsin"/>
    <property type="match status" value="1"/>
</dbReference>
<keyword evidence="10" id="KW-1185">Reference proteome</keyword>
<keyword evidence="7" id="KW-1015">Disulfide bond</keyword>
<keyword evidence="5" id="KW-0720">Serine protease</keyword>
<feature type="non-terminal residue" evidence="9">
    <location>
        <position position="94"/>
    </location>
</feature>
<comment type="subcellular location">
    <subcellularLocation>
        <location evidence="1">Secreted</location>
    </subcellularLocation>
</comment>
<evidence type="ECO:0000256" key="1">
    <source>
        <dbReference type="ARBA" id="ARBA00004613"/>
    </source>
</evidence>
<feature type="non-terminal residue" evidence="9">
    <location>
        <position position="1"/>
    </location>
</feature>
<dbReference type="InterPro" id="IPR009003">
    <property type="entry name" value="Peptidase_S1_PA"/>
</dbReference>
<dbReference type="InterPro" id="IPR001254">
    <property type="entry name" value="Trypsin_dom"/>
</dbReference>
<keyword evidence="6" id="KW-0865">Zymogen</keyword>
<organism evidence="9 10">
    <name type="scientific">Pterocles burchelli</name>
    <dbReference type="NCBI Taxonomy" id="2585816"/>
    <lineage>
        <taxon>Eukaryota</taxon>
        <taxon>Metazoa</taxon>
        <taxon>Chordata</taxon>
        <taxon>Craniata</taxon>
        <taxon>Vertebrata</taxon>
        <taxon>Euteleostomi</taxon>
        <taxon>Archelosauria</taxon>
        <taxon>Archosauria</taxon>
        <taxon>Dinosauria</taxon>
        <taxon>Saurischia</taxon>
        <taxon>Theropoda</taxon>
        <taxon>Coelurosauria</taxon>
        <taxon>Aves</taxon>
        <taxon>Neognathae</taxon>
        <taxon>Neoaves</taxon>
        <taxon>Columbimorphae</taxon>
        <taxon>Pterocliformes</taxon>
        <taxon>Pteroclidae</taxon>
        <taxon>Pterocles</taxon>
    </lineage>
</organism>
<keyword evidence="2" id="KW-0964">Secreted</keyword>
<feature type="domain" description="Peptidase S1" evidence="8">
    <location>
        <begin position="6"/>
        <end position="89"/>
    </location>
</feature>
<dbReference type="SUPFAM" id="SSF50494">
    <property type="entry name" value="Trypsin-like serine proteases"/>
    <property type="match status" value="1"/>
</dbReference>
<gene>
    <name evidence="9" type="primary">Ctrb1_1</name>
    <name evidence="9" type="ORF">PTEBUR_R15259</name>
</gene>
<keyword evidence="3" id="KW-0645">Protease</keyword>
<dbReference type="InterPro" id="IPR043504">
    <property type="entry name" value="Peptidase_S1_PA_chymotrypsin"/>
</dbReference>
<dbReference type="Proteomes" id="UP000522270">
    <property type="component" value="Unassembled WGS sequence"/>
</dbReference>
<proteinExistence type="predicted"/>
<evidence type="ECO:0000259" key="8">
    <source>
        <dbReference type="Pfam" id="PF00089"/>
    </source>
</evidence>